<organism evidence="1 2">
    <name type="scientific">Cinchona calisaya</name>
    <dbReference type="NCBI Taxonomy" id="153742"/>
    <lineage>
        <taxon>Eukaryota</taxon>
        <taxon>Viridiplantae</taxon>
        <taxon>Streptophyta</taxon>
        <taxon>Embryophyta</taxon>
        <taxon>Tracheophyta</taxon>
        <taxon>Spermatophyta</taxon>
        <taxon>Magnoliopsida</taxon>
        <taxon>eudicotyledons</taxon>
        <taxon>Gunneridae</taxon>
        <taxon>Pentapetalae</taxon>
        <taxon>asterids</taxon>
        <taxon>lamiids</taxon>
        <taxon>Gentianales</taxon>
        <taxon>Rubiaceae</taxon>
        <taxon>Cinchonoideae</taxon>
        <taxon>Cinchoneae</taxon>
        <taxon>Cinchona</taxon>
    </lineage>
</organism>
<keyword evidence="2" id="KW-1185">Reference proteome</keyword>
<sequence>MIKGIPLALNSNEDKLIWHYSSSRICFVNLGYHLAITFYINKDMNLMSCNSSSSQVNSMWKKLWKLNIPNKIEIFLWKATYWHTVLPHNWLPQPVDWIKVNFNGVVFLDPKAAGCFNISGKDHLFVRLWVHMMGVADVLALL</sequence>
<dbReference type="Proteomes" id="UP001630127">
    <property type="component" value="Unassembled WGS sequence"/>
</dbReference>
<protein>
    <recommendedName>
        <fullName evidence="3">Reverse transcriptase zinc-binding domain-containing protein</fullName>
    </recommendedName>
</protein>
<evidence type="ECO:0000313" key="1">
    <source>
        <dbReference type="EMBL" id="KAL3534296.1"/>
    </source>
</evidence>
<reference evidence="1 2" key="1">
    <citation type="submission" date="2024-11" db="EMBL/GenBank/DDBJ databases">
        <title>A near-complete genome assembly of Cinchona calisaya.</title>
        <authorList>
            <person name="Lian D.C."/>
            <person name="Zhao X.W."/>
            <person name="Wei L."/>
        </authorList>
    </citation>
    <scope>NUCLEOTIDE SEQUENCE [LARGE SCALE GENOMIC DNA]</scope>
    <source>
        <tissue evidence="1">Nenye</tissue>
    </source>
</reference>
<accession>A0ABD3ASY0</accession>
<proteinExistence type="predicted"/>
<gene>
    <name evidence="1" type="ORF">ACH5RR_002757</name>
</gene>
<dbReference type="EMBL" id="JBJUIK010000002">
    <property type="protein sequence ID" value="KAL3534296.1"/>
    <property type="molecule type" value="Genomic_DNA"/>
</dbReference>
<evidence type="ECO:0008006" key="3">
    <source>
        <dbReference type="Google" id="ProtNLM"/>
    </source>
</evidence>
<dbReference type="AlphaFoldDB" id="A0ABD3ASY0"/>
<name>A0ABD3ASY0_9GENT</name>
<evidence type="ECO:0000313" key="2">
    <source>
        <dbReference type="Proteomes" id="UP001630127"/>
    </source>
</evidence>
<comment type="caution">
    <text evidence="1">The sequence shown here is derived from an EMBL/GenBank/DDBJ whole genome shotgun (WGS) entry which is preliminary data.</text>
</comment>